<dbReference type="AlphaFoldDB" id="A0AAW0WS84"/>
<dbReference type="GO" id="GO:0015252">
    <property type="term" value="F:proton channel activity"/>
    <property type="evidence" value="ECO:0007669"/>
    <property type="project" value="InterPro"/>
</dbReference>
<evidence type="ECO:0000256" key="2">
    <source>
        <dbReference type="ARBA" id="ARBA00006513"/>
    </source>
</evidence>
<evidence type="ECO:0000256" key="9">
    <source>
        <dbReference type="ARBA" id="ARBA00023136"/>
    </source>
</evidence>
<dbReference type="Pfam" id="PF03189">
    <property type="entry name" value="Otopetrin"/>
    <property type="match status" value="1"/>
</dbReference>
<sequence>MAIWIRMVVWESATVWIQDTYSYKPVVEVPQQAEQVLRLYSCFHNNTLGRLWTDAQPYLFPFLVQYSLIAAAVTYIMWCNVGKEKLKKLSHLGKAGMDTSTTLDKRGVRKGYWKVDCRSASKGLFLGLLCLVGGVVILIIFFVMKDQEDFKTKMFWMCNGTQMIILSLSIISTTIGFLQLPKLSVSTTKPLDLDRLLLSSTIIGVYIFSVFGMIVGGINYTKSEYLATFCVNALLFLQVSLQDMLVAEASRRTCSSRYQMLTKPGRQVITFLLFANITLWILDTFMTHTSVSQQFQFGFYGVLAWGIISRISLPLLILYRFH</sequence>
<evidence type="ECO:0000313" key="13">
    <source>
        <dbReference type="Proteomes" id="UP001445076"/>
    </source>
</evidence>
<comment type="caution">
    <text evidence="12">The sequence shown here is derived from an EMBL/GenBank/DDBJ whole genome shotgun (WGS) entry which is preliminary data.</text>
</comment>
<keyword evidence="6" id="KW-0375">Hydrogen ion transport</keyword>
<feature type="transmembrane region" description="Helical" evidence="11">
    <location>
        <begin position="124"/>
        <end position="144"/>
    </location>
</feature>
<keyword evidence="5 11" id="KW-0812">Transmembrane</keyword>
<evidence type="ECO:0000256" key="6">
    <source>
        <dbReference type="ARBA" id="ARBA00022781"/>
    </source>
</evidence>
<feature type="non-terminal residue" evidence="12">
    <location>
        <position position="322"/>
    </location>
</feature>
<feature type="transmembrane region" description="Helical" evidence="11">
    <location>
        <begin position="196"/>
        <end position="219"/>
    </location>
</feature>
<evidence type="ECO:0000256" key="1">
    <source>
        <dbReference type="ARBA" id="ARBA00004651"/>
    </source>
</evidence>
<keyword evidence="3" id="KW-0813">Transport</keyword>
<dbReference type="Proteomes" id="UP001445076">
    <property type="component" value="Unassembled WGS sequence"/>
</dbReference>
<evidence type="ECO:0000256" key="7">
    <source>
        <dbReference type="ARBA" id="ARBA00022989"/>
    </source>
</evidence>
<feature type="transmembrane region" description="Helical" evidence="11">
    <location>
        <begin position="58"/>
        <end position="78"/>
    </location>
</feature>
<keyword evidence="9 11" id="KW-0472">Membrane</keyword>
<dbReference type="GO" id="GO:0005886">
    <property type="term" value="C:plasma membrane"/>
    <property type="evidence" value="ECO:0007669"/>
    <property type="project" value="UniProtKB-SubCell"/>
</dbReference>
<accession>A0AAW0WS84</accession>
<reference evidence="12 13" key="1">
    <citation type="journal article" date="2024" name="BMC Genomics">
        <title>Genome assembly of redclaw crayfish (Cherax quadricarinatus) provides insights into its immune adaptation and hypoxia tolerance.</title>
        <authorList>
            <person name="Liu Z."/>
            <person name="Zheng J."/>
            <person name="Li H."/>
            <person name="Fang K."/>
            <person name="Wang S."/>
            <person name="He J."/>
            <person name="Zhou D."/>
            <person name="Weng S."/>
            <person name="Chi M."/>
            <person name="Gu Z."/>
            <person name="He J."/>
            <person name="Li F."/>
            <person name="Wang M."/>
        </authorList>
    </citation>
    <scope>NUCLEOTIDE SEQUENCE [LARGE SCALE GENOMIC DNA]</scope>
    <source>
        <strain evidence="12">ZL_2023a</strain>
    </source>
</reference>
<name>A0AAW0WS84_CHEQU</name>
<evidence type="ECO:0000256" key="3">
    <source>
        <dbReference type="ARBA" id="ARBA00022448"/>
    </source>
</evidence>
<keyword evidence="7 11" id="KW-1133">Transmembrane helix</keyword>
<keyword evidence="10" id="KW-0407">Ion channel</keyword>
<organism evidence="12 13">
    <name type="scientific">Cherax quadricarinatus</name>
    <name type="common">Australian red claw crayfish</name>
    <dbReference type="NCBI Taxonomy" id="27406"/>
    <lineage>
        <taxon>Eukaryota</taxon>
        <taxon>Metazoa</taxon>
        <taxon>Ecdysozoa</taxon>
        <taxon>Arthropoda</taxon>
        <taxon>Crustacea</taxon>
        <taxon>Multicrustacea</taxon>
        <taxon>Malacostraca</taxon>
        <taxon>Eumalacostraca</taxon>
        <taxon>Eucarida</taxon>
        <taxon>Decapoda</taxon>
        <taxon>Pleocyemata</taxon>
        <taxon>Astacidea</taxon>
        <taxon>Parastacoidea</taxon>
        <taxon>Parastacidae</taxon>
        <taxon>Cherax</taxon>
    </lineage>
</organism>
<feature type="transmembrane region" description="Helical" evidence="11">
    <location>
        <begin position="298"/>
        <end position="319"/>
    </location>
</feature>
<evidence type="ECO:0000256" key="10">
    <source>
        <dbReference type="ARBA" id="ARBA00023303"/>
    </source>
</evidence>
<evidence type="ECO:0000256" key="5">
    <source>
        <dbReference type="ARBA" id="ARBA00022692"/>
    </source>
</evidence>
<feature type="transmembrane region" description="Helical" evidence="11">
    <location>
        <begin position="268"/>
        <end position="286"/>
    </location>
</feature>
<evidence type="ECO:0000313" key="12">
    <source>
        <dbReference type="EMBL" id="KAK8730623.1"/>
    </source>
</evidence>
<proteinExistence type="inferred from homology"/>
<dbReference type="InterPro" id="IPR004878">
    <property type="entry name" value="Otopetrin"/>
</dbReference>
<keyword evidence="4" id="KW-1003">Cell membrane</keyword>
<dbReference type="PANTHER" id="PTHR21522:SF32">
    <property type="entry name" value="OTOPETRIN-2"/>
    <property type="match status" value="1"/>
</dbReference>
<keyword evidence="8" id="KW-0406">Ion transport</keyword>
<feature type="transmembrane region" description="Helical" evidence="11">
    <location>
        <begin position="164"/>
        <end position="184"/>
    </location>
</feature>
<evidence type="ECO:0000256" key="11">
    <source>
        <dbReference type="SAM" id="Phobius"/>
    </source>
</evidence>
<gene>
    <name evidence="12" type="ORF">OTU49_007842</name>
</gene>
<evidence type="ECO:0000256" key="4">
    <source>
        <dbReference type="ARBA" id="ARBA00022475"/>
    </source>
</evidence>
<keyword evidence="13" id="KW-1185">Reference proteome</keyword>
<dbReference type="PANTHER" id="PTHR21522">
    <property type="entry name" value="PROTON CHANNEL OTOP"/>
    <property type="match status" value="1"/>
</dbReference>
<comment type="similarity">
    <text evidence="2">Belongs to the otopetrin family.</text>
</comment>
<protein>
    <submittedName>
        <fullName evidence="12">Uncharacterized protein</fullName>
    </submittedName>
</protein>
<evidence type="ECO:0000256" key="8">
    <source>
        <dbReference type="ARBA" id="ARBA00023065"/>
    </source>
</evidence>
<comment type="subcellular location">
    <subcellularLocation>
        <location evidence="1">Cell membrane</location>
        <topology evidence="1">Multi-pass membrane protein</topology>
    </subcellularLocation>
</comment>
<dbReference type="EMBL" id="JARKIK010000063">
    <property type="protein sequence ID" value="KAK8730623.1"/>
    <property type="molecule type" value="Genomic_DNA"/>
</dbReference>